<dbReference type="InterPro" id="IPR010903">
    <property type="entry name" value="DUF1517"/>
</dbReference>
<dbReference type="AlphaFoldDB" id="A0AAD8KF44"/>
<sequence>MASSSSYSNIDHSAHFDQSKILFPKTLKWLGRAGTNLPIPGQLAAEIRCAIKHYGNRMSIQKFQTLTYFYSHNHSTIHKCRPQSSLDKQHIPIIRFCYIHPITTTTHQYPPNSNQTPATPPPMANTPFLLQSNFNSTPFHQQTFNLPPIRSFPLKLSYNSLKTNPQPSSPKFRLKCFIFNPNPNQQNGFATNKPQKDNIFKPIATLNDASQTIWSSITSFLKALQKPLITGVLLGLLLMSDHHHALAASGGRMGGRSFSSAPSSSRTYTTRTRGPELSFSAPYYAPAPFGGGGFFVGPAVGFGSSFFFVMMGFAAFILVSGFLSDRSDTDDGSVLTATEKTSVLKLQVGLLGMGRTLQRDLNRIAEAADTSTPEGLSFVLQETTLALLRHPDYCISGYSSVDVKRSVEEGEKRFNQLSIEERGKFDEETLVNVNNIRKQSTTSQRSNGFRNEYIVITIIVAAGGVHKLPPINSSAQLKEALQKLASIPSSRIMAVEVLWTPQNENDTLSERELLEDYSLLRPL</sequence>
<dbReference type="GO" id="GO:0009507">
    <property type="term" value="C:chloroplast"/>
    <property type="evidence" value="ECO:0007669"/>
    <property type="project" value="TreeGrafter"/>
</dbReference>
<evidence type="ECO:0000313" key="2">
    <source>
        <dbReference type="EMBL" id="KAK1421539.1"/>
    </source>
</evidence>
<name>A0AAD8KF44_TARER</name>
<keyword evidence="1" id="KW-0812">Transmembrane</keyword>
<comment type="caution">
    <text evidence="2">The sequence shown here is derived from an EMBL/GenBank/DDBJ whole genome shotgun (WGS) entry which is preliminary data.</text>
</comment>
<organism evidence="2 3">
    <name type="scientific">Tagetes erecta</name>
    <name type="common">African marigold</name>
    <dbReference type="NCBI Taxonomy" id="13708"/>
    <lineage>
        <taxon>Eukaryota</taxon>
        <taxon>Viridiplantae</taxon>
        <taxon>Streptophyta</taxon>
        <taxon>Embryophyta</taxon>
        <taxon>Tracheophyta</taxon>
        <taxon>Spermatophyta</taxon>
        <taxon>Magnoliopsida</taxon>
        <taxon>eudicotyledons</taxon>
        <taxon>Gunneridae</taxon>
        <taxon>Pentapetalae</taxon>
        <taxon>asterids</taxon>
        <taxon>campanulids</taxon>
        <taxon>Asterales</taxon>
        <taxon>Asteraceae</taxon>
        <taxon>Asteroideae</taxon>
        <taxon>Heliantheae alliance</taxon>
        <taxon>Tageteae</taxon>
        <taxon>Tagetes</taxon>
    </lineage>
</organism>
<protein>
    <submittedName>
        <fullName evidence="2">Uncharacterized protein</fullName>
    </submittedName>
</protein>
<dbReference type="InterPro" id="IPR053023">
    <property type="entry name" value="FLAP_modulator"/>
</dbReference>
<feature type="transmembrane region" description="Helical" evidence="1">
    <location>
        <begin position="294"/>
        <end position="319"/>
    </location>
</feature>
<dbReference type="EMBL" id="JAUHHV010000006">
    <property type="protein sequence ID" value="KAK1421539.1"/>
    <property type="molecule type" value="Genomic_DNA"/>
</dbReference>
<gene>
    <name evidence="2" type="ORF">QVD17_23954</name>
</gene>
<dbReference type="PANTHER" id="PTHR33975">
    <property type="entry name" value="MYELIN-ASSOCIATED OLIGODENDROCYTE BASIC PROTEIN"/>
    <property type="match status" value="1"/>
</dbReference>
<accession>A0AAD8KF44</accession>
<reference evidence="2" key="1">
    <citation type="journal article" date="2023" name="bioRxiv">
        <title>Improved chromosome-level genome assembly for marigold (Tagetes erecta).</title>
        <authorList>
            <person name="Jiang F."/>
            <person name="Yuan L."/>
            <person name="Wang S."/>
            <person name="Wang H."/>
            <person name="Xu D."/>
            <person name="Wang A."/>
            <person name="Fan W."/>
        </authorList>
    </citation>
    <scope>NUCLEOTIDE SEQUENCE</scope>
    <source>
        <strain evidence="2">WSJ</strain>
        <tissue evidence="2">Leaf</tissue>
    </source>
</reference>
<keyword evidence="1" id="KW-1133">Transmembrane helix</keyword>
<dbReference type="Pfam" id="PF07466">
    <property type="entry name" value="DUF1517"/>
    <property type="match status" value="1"/>
</dbReference>
<dbReference type="Proteomes" id="UP001229421">
    <property type="component" value="Unassembled WGS sequence"/>
</dbReference>
<keyword evidence="3" id="KW-1185">Reference proteome</keyword>
<evidence type="ECO:0000313" key="3">
    <source>
        <dbReference type="Proteomes" id="UP001229421"/>
    </source>
</evidence>
<keyword evidence="1" id="KW-0472">Membrane</keyword>
<evidence type="ECO:0000256" key="1">
    <source>
        <dbReference type="SAM" id="Phobius"/>
    </source>
</evidence>
<proteinExistence type="predicted"/>
<dbReference type="PANTHER" id="PTHR33975:SF2">
    <property type="entry name" value="MYELIN-ASSOCIATED OLIGODENDROCYTE BASIC PROTEIN"/>
    <property type="match status" value="1"/>
</dbReference>